<feature type="compositionally biased region" description="Polar residues" evidence="1">
    <location>
        <begin position="1"/>
        <end position="14"/>
    </location>
</feature>
<accession>A0A8H8DEU9</accession>
<reference evidence="2 3" key="1">
    <citation type="journal article" name="Sci. Rep.">
        <title>Genome-scale phylogenetic analyses confirm Olpidium as the closest living zoosporic fungus to the non-flagellated, terrestrial fungi.</title>
        <authorList>
            <person name="Chang Y."/>
            <person name="Rochon D."/>
            <person name="Sekimoto S."/>
            <person name="Wang Y."/>
            <person name="Chovatia M."/>
            <person name="Sandor L."/>
            <person name="Salamov A."/>
            <person name="Grigoriev I.V."/>
            <person name="Stajich J.E."/>
            <person name="Spatafora J.W."/>
        </authorList>
    </citation>
    <scope>NUCLEOTIDE SEQUENCE [LARGE SCALE GENOMIC DNA]</scope>
    <source>
        <strain evidence="2">S191</strain>
    </source>
</reference>
<feature type="region of interest" description="Disordered" evidence="1">
    <location>
        <begin position="1"/>
        <end position="69"/>
    </location>
</feature>
<name>A0A8H8DEU9_9FUNG</name>
<protein>
    <submittedName>
        <fullName evidence="2">Uncharacterized protein</fullName>
    </submittedName>
</protein>
<evidence type="ECO:0000313" key="3">
    <source>
        <dbReference type="Proteomes" id="UP000673691"/>
    </source>
</evidence>
<proteinExistence type="predicted"/>
<evidence type="ECO:0000256" key="1">
    <source>
        <dbReference type="SAM" id="MobiDB-lite"/>
    </source>
</evidence>
<sequence>MSKSGGRRNQTGNGYTADGPDEVLSISSENSETDGDSPVKPTKSTKPNRTLRSFSRTPSLTPPPVDPREYEIIRYVVRSYRETSRQKLSA</sequence>
<organism evidence="2 3">
    <name type="scientific">Olpidium bornovanus</name>
    <dbReference type="NCBI Taxonomy" id="278681"/>
    <lineage>
        <taxon>Eukaryota</taxon>
        <taxon>Fungi</taxon>
        <taxon>Fungi incertae sedis</taxon>
        <taxon>Olpidiomycota</taxon>
        <taxon>Olpidiomycotina</taxon>
        <taxon>Olpidiomycetes</taxon>
        <taxon>Olpidiales</taxon>
        <taxon>Olpidiaceae</taxon>
        <taxon>Olpidium</taxon>
    </lineage>
</organism>
<comment type="caution">
    <text evidence="2">The sequence shown here is derived from an EMBL/GenBank/DDBJ whole genome shotgun (WGS) entry which is preliminary data.</text>
</comment>
<keyword evidence="3" id="KW-1185">Reference proteome</keyword>
<feature type="compositionally biased region" description="Polar residues" evidence="1">
    <location>
        <begin position="42"/>
        <end position="59"/>
    </location>
</feature>
<dbReference type="AlphaFoldDB" id="A0A8H8DEU9"/>
<gene>
    <name evidence="2" type="ORF">BJ554DRAFT_4314</name>
</gene>
<evidence type="ECO:0000313" key="2">
    <source>
        <dbReference type="EMBL" id="KAG5456054.1"/>
    </source>
</evidence>
<dbReference type="Proteomes" id="UP000673691">
    <property type="component" value="Unassembled WGS sequence"/>
</dbReference>
<dbReference type="EMBL" id="JAEFCI010012363">
    <property type="protein sequence ID" value="KAG5456054.1"/>
    <property type="molecule type" value="Genomic_DNA"/>
</dbReference>